<dbReference type="EMBL" id="JANPWB010000005">
    <property type="protein sequence ID" value="KAJ1189938.1"/>
    <property type="molecule type" value="Genomic_DNA"/>
</dbReference>
<dbReference type="GO" id="GO:0070507">
    <property type="term" value="P:regulation of microtubule cytoskeleton organization"/>
    <property type="evidence" value="ECO:0007669"/>
    <property type="project" value="TreeGrafter"/>
</dbReference>
<comment type="caution">
    <text evidence="3">The sequence shown here is derived from an EMBL/GenBank/DDBJ whole genome shotgun (WGS) entry which is preliminary data.</text>
</comment>
<dbReference type="Gene3D" id="2.60.200.20">
    <property type="match status" value="1"/>
</dbReference>
<evidence type="ECO:0000313" key="4">
    <source>
        <dbReference type="Proteomes" id="UP001066276"/>
    </source>
</evidence>
<gene>
    <name evidence="3" type="ORF">NDU88_006679</name>
</gene>
<dbReference type="InterPro" id="IPR000253">
    <property type="entry name" value="FHA_dom"/>
</dbReference>
<dbReference type="Pfam" id="PF00498">
    <property type="entry name" value="FHA"/>
    <property type="match status" value="1"/>
</dbReference>
<dbReference type="InterPro" id="IPR052212">
    <property type="entry name" value="PH-like_domain"/>
</dbReference>
<dbReference type="PANTHER" id="PTHR12156">
    <property type="entry name" value="PLECKSTRIN HOMOLOGY-LIKE DOMAIN, FAMILY B, MEMBER 3"/>
    <property type="match status" value="1"/>
</dbReference>
<sequence length="355" mass="37843">MNTSATPAPPSTPWASNDTQKNSVAELKRQVEAIAAARSATSAHSEAAGPSVTLAPDVQPLAPTSIEKSKVTEINNNTSGGSTTAVGAGQDTLLSRPCKLAAHVDSELQKRHGTEDATRSALFVSRCPWRPEGHIPVNIVAMETMNRDVLSSPRKTQTLFHQNTPLDLIDTGKGVKVQTEKPHLVSLGSGRLSTAITLLPLEEGRTTIGNAAKDIILQGPGLAPEHCYIENHRGTLTLYPCGNACAIDGLPVRQPTRLSQGVYMSTINGAKMRVSMITSNGSQVTRRMSTSKGAKVRQCMRTSNRAKVRQRMSTSNVAMVRLLRCISNGAKVRVSMSTSNGAKVLLRMSTSNGAK</sequence>
<organism evidence="3 4">
    <name type="scientific">Pleurodeles waltl</name>
    <name type="common">Iberian ribbed newt</name>
    <dbReference type="NCBI Taxonomy" id="8319"/>
    <lineage>
        <taxon>Eukaryota</taxon>
        <taxon>Metazoa</taxon>
        <taxon>Chordata</taxon>
        <taxon>Craniata</taxon>
        <taxon>Vertebrata</taxon>
        <taxon>Euteleostomi</taxon>
        <taxon>Amphibia</taxon>
        <taxon>Batrachia</taxon>
        <taxon>Caudata</taxon>
        <taxon>Salamandroidea</taxon>
        <taxon>Salamandridae</taxon>
        <taxon>Pleurodelinae</taxon>
        <taxon>Pleurodeles</taxon>
    </lineage>
</organism>
<accession>A0AAV7UQD9</accession>
<reference evidence="3" key="1">
    <citation type="journal article" date="2022" name="bioRxiv">
        <title>Sequencing and chromosome-scale assembly of the giantPleurodeles waltlgenome.</title>
        <authorList>
            <person name="Brown T."/>
            <person name="Elewa A."/>
            <person name="Iarovenko S."/>
            <person name="Subramanian E."/>
            <person name="Araus A.J."/>
            <person name="Petzold A."/>
            <person name="Susuki M."/>
            <person name="Suzuki K.-i.T."/>
            <person name="Hayashi T."/>
            <person name="Toyoda A."/>
            <person name="Oliveira C."/>
            <person name="Osipova E."/>
            <person name="Leigh N.D."/>
            <person name="Simon A."/>
            <person name="Yun M.H."/>
        </authorList>
    </citation>
    <scope>NUCLEOTIDE SEQUENCE</scope>
    <source>
        <strain evidence="3">20211129_DDA</strain>
        <tissue evidence="3">Liver</tissue>
    </source>
</reference>
<protein>
    <recommendedName>
        <fullName evidence="2">FHA domain-containing protein</fullName>
    </recommendedName>
</protein>
<keyword evidence="4" id="KW-1185">Reference proteome</keyword>
<dbReference type="SUPFAM" id="SSF49879">
    <property type="entry name" value="SMAD/FHA domain"/>
    <property type="match status" value="1"/>
</dbReference>
<proteinExistence type="predicted"/>
<evidence type="ECO:0000259" key="2">
    <source>
        <dbReference type="Pfam" id="PF00498"/>
    </source>
</evidence>
<feature type="domain" description="FHA" evidence="2">
    <location>
        <begin position="207"/>
        <end position="261"/>
    </location>
</feature>
<dbReference type="AlphaFoldDB" id="A0AAV7UQD9"/>
<evidence type="ECO:0000256" key="1">
    <source>
        <dbReference type="SAM" id="MobiDB-lite"/>
    </source>
</evidence>
<name>A0AAV7UQD9_PLEWA</name>
<dbReference type="PANTHER" id="PTHR12156:SF23">
    <property type="entry name" value="PLECKSTRIN HOMOLOGY-LIKE DOMAIN FAMILY B MEMBER 1"/>
    <property type="match status" value="1"/>
</dbReference>
<dbReference type="GO" id="GO:0045180">
    <property type="term" value="C:basal cortex"/>
    <property type="evidence" value="ECO:0007669"/>
    <property type="project" value="TreeGrafter"/>
</dbReference>
<evidence type="ECO:0000313" key="3">
    <source>
        <dbReference type="EMBL" id="KAJ1189938.1"/>
    </source>
</evidence>
<feature type="region of interest" description="Disordered" evidence="1">
    <location>
        <begin position="1"/>
        <end position="23"/>
    </location>
</feature>
<dbReference type="Proteomes" id="UP001066276">
    <property type="component" value="Chromosome 3_1"/>
</dbReference>
<dbReference type="InterPro" id="IPR008984">
    <property type="entry name" value="SMAD_FHA_dom_sf"/>
</dbReference>
<dbReference type="FunFam" id="2.60.200.20:FF:000004">
    <property type="entry name" value="pleckstrin homology-like domain family B member 1 isoform X1"/>
    <property type="match status" value="1"/>
</dbReference>